<dbReference type="Gramene" id="Ma05_t12540.1">
    <property type="protein sequence ID" value="Ma05_p12540.1"/>
    <property type="gene ID" value="Ma05_g12540"/>
</dbReference>
<dbReference type="EnsemblPlants" id="Ma05_t12540.1">
    <property type="protein sequence ID" value="Ma05_p12540.1"/>
    <property type="gene ID" value="Ma05_g12540"/>
</dbReference>
<dbReference type="AlphaFoldDB" id="A0A804J3Q6"/>
<evidence type="ECO:0000313" key="3">
    <source>
        <dbReference type="Proteomes" id="UP000012960"/>
    </source>
</evidence>
<evidence type="ECO:0000313" key="1">
    <source>
        <dbReference type="EMBL" id="CAG1838300.1"/>
    </source>
</evidence>
<dbReference type="EMBL" id="HG996470">
    <property type="protein sequence ID" value="CAG1838300.1"/>
    <property type="molecule type" value="Genomic_DNA"/>
</dbReference>
<dbReference type="Proteomes" id="UP000012960">
    <property type="component" value="Unplaced"/>
</dbReference>
<name>A0A804J3Q6_MUSAM</name>
<gene>
    <name evidence="1" type="ORF">GSMUA_264770.1</name>
</gene>
<reference evidence="2" key="2">
    <citation type="submission" date="2021-05" db="UniProtKB">
        <authorList>
            <consortium name="EnsemblPlants"/>
        </authorList>
    </citation>
    <scope>IDENTIFICATION</scope>
    <source>
        <strain evidence="2">subsp. malaccensis</strain>
    </source>
</reference>
<proteinExistence type="predicted"/>
<keyword evidence="3" id="KW-1185">Reference proteome</keyword>
<evidence type="ECO:0000313" key="2">
    <source>
        <dbReference type="EnsemblPlants" id="Ma05_p12540.1"/>
    </source>
</evidence>
<accession>A0A804J3Q6</accession>
<protein>
    <submittedName>
        <fullName evidence="1">(wild Malaysian banana) hypothetical protein</fullName>
    </submittedName>
</protein>
<sequence length="41" mass="4595">MPLCHHGPPPFFPHSKVGGWSYCRAVVEKLCSLSSRSRARL</sequence>
<reference evidence="1" key="1">
    <citation type="submission" date="2021-03" db="EMBL/GenBank/DDBJ databases">
        <authorList>
            <consortium name="Genoscope - CEA"/>
            <person name="William W."/>
        </authorList>
    </citation>
    <scope>NUCLEOTIDE SEQUENCE</scope>
    <source>
        <strain evidence="1">Doubled-haploid Pahang</strain>
    </source>
</reference>
<organism evidence="2 3">
    <name type="scientific">Musa acuminata subsp. malaccensis</name>
    <name type="common">Wild banana</name>
    <name type="synonym">Musa malaccensis</name>
    <dbReference type="NCBI Taxonomy" id="214687"/>
    <lineage>
        <taxon>Eukaryota</taxon>
        <taxon>Viridiplantae</taxon>
        <taxon>Streptophyta</taxon>
        <taxon>Embryophyta</taxon>
        <taxon>Tracheophyta</taxon>
        <taxon>Spermatophyta</taxon>
        <taxon>Magnoliopsida</taxon>
        <taxon>Liliopsida</taxon>
        <taxon>Zingiberales</taxon>
        <taxon>Musaceae</taxon>
        <taxon>Musa</taxon>
    </lineage>
</organism>
<dbReference type="InParanoid" id="A0A804J3Q6"/>